<keyword evidence="3" id="KW-1185">Reference proteome</keyword>
<evidence type="ECO:0000256" key="1">
    <source>
        <dbReference type="SAM" id="MobiDB-lite"/>
    </source>
</evidence>
<sequence length="251" mass="29004">MERELPALLVIMVHRDTNETRSFPALIGIAIESHYSHASNVVNHEFLDYRCRFKATVVPQLKTFRTVREISCTFEIANDEYMLNKMHLCLFTAELKMDVLREREVKDSLERQLQDEQKVRGEKEIGGEREGLKKERADKTADPLGMFPLANWISMTDLHFHMGREQEGAESHQEVVTGKLIFERGRSPIDRRRRADRETFAPIDCPDSQSRNSESASLPGYQPQSSKRELSTERARFGWERSYAAVTSKAK</sequence>
<evidence type="ECO:0000313" key="3">
    <source>
        <dbReference type="Proteomes" id="UP000075809"/>
    </source>
</evidence>
<accession>A0A151XC76</accession>
<dbReference type="AlphaFoldDB" id="A0A151XC76"/>
<feature type="compositionally biased region" description="Basic and acidic residues" evidence="1">
    <location>
        <begin position="187"/>
        <end position="199"/>
    </location>
</feature>
<reference evidence="2 3" key="1">
    <citation type="submission" date="2015-09" db="EMBL/GenBank/DDBJ databases">
        <title>Trachymyrmex zeteki WGS genome.</title>
        <authorList>
            <person name="Nygaard S."/>
            <person name="Hu H."/>
            <person name="Boomsma J."/>
            <person name="Zhang G."/>
        </authorList>
    </citation>
    <scope>NUCLEOTIDE SEQUENCE [LARGE SCALE GENOMIC DNA]</scope>
    <source>
        <strain evidence="2">Tzet28-1</strain>
        <tissue evidence="2">Whole body</tissue>
    </source>
</reference>
<gene>
    <name evidence="2" type="ORF">ALC60_03046</name>
</gene>
<evidence type="ECO:0000313" key="2">
    <source>
        <dbReference type="EMBL" id="KYQ57996.1"/>
    </source>
</evidence>
<feature type="compositionally biased region" description="Polar residues" evidence="1">
    <location>
        <begin position="207"/>
        <end position="216"/>
    </location>
</feature>
<proteinExistence type="predicted"/>
<feature type="region of interest" description="Disordered" evidence="1">
    <location>
        <begin position="115"/>
        <end position="139"/>
    </location>
</feature>
<organism evidence="2 3">
    <name type="scientific">Mycetomoellerius zeteki</name>
    <dbReference type="NCBI Taxonomy" id="64791"/>
    <lineage>
        <taxon>Eukaryota</taxon>
        <taxon>Metazoa</taxon>
        <taxon>Ecdysozoa</taxon>
        <taxon>Arthropoda</taxon>
        <taxon>Hexapoda</taxon>
        <taxon>Insecta</taxon>
        <taxon>Pterygota</taxon>
        <taxon>Neoptera</taxon>
        <taxon>Endopterygota</taxon>
        <taxon>Hymenoptera</taxon>
        <taxon>Apocrita</taxon>
        <taxon>Aculeata</taxon>
        <taxon>Formicoidea</taxon>
        <taxon>Formicidae</taxon>
        <taxon>Myrmicinae</taxon>
        <taxon>Mycetomoellerius</taxon>
    </lineage>
</organism>
<protein>
    <submittedName>
        <fullName evidence="2">Uncharacterized protein</fullName>
    </submittedName>
</protein>
<feature type="region of interest" description="Disordered" evidence="1">
    <location>
        <begin position="187"/>
        <end position="233"/>
    </location>
</feature>
<dbReference type="EMBL" id="KQ982314">
    <property type="protein sequence ID" value="KYQ57996.1"/>
    <property type="molecule type" value="Genomic_DNA"/>
</dbReference>
<dbReference type="Proteomes" id="UP000075809">
    <property type="component" value="Unassembled WGS sequence"/>
</dbReference>
<name>A0A151XC76_9HYME</name>